<keyword evidence="4" id="KW-1185">Reference proteome</keyword>
<evidence type="ECO:0000313" key="3">
    <source>
        <dbReference type="EMBL" id="NER66605.1"/>
    </source>
</evidence>
<comment type="caution">
    <text evidence="3">The sequence shown here is derived from an EMBL/GenBank/DDBJ whole genome shotgun (WGS) entry which is preliminary data.</text>
</comment>
<evidence type="ECO:0000256" key="1">
    <source>
        <dbReference type="ARBA" id="ARBA00023267"/>
    </source>
</evidence>
<reference evidence="3 4" key="1">
    <citation type="submission" date="2020-02" db="EMBL/GenBank/DDBJ databases">
        <title>Broccoli isolated Pseudomonas sp.</title>
        <authorList>
            <person name="Fujikawa T."/>
            <person name="Sawada H."/>
        </authorList>
    </citation>
    <scope>NUCLEOTIDE SEQUENCE [LARGE SCALE GENOMIC DNA]</scope>
    <source>
        <strain evidence="3 4">MAFF212427</strain>
    </source>
</reference>
<proteinExistence type="predicted"/>
<dbReference type="CDD" id="cd06850">
    <property type="entry name" value="biotinyl_domain"/>
    <property type="match status" value="1"/>
</dbReference>
<dbReference type="RefSeq" id="WP_163950963.1">
    <property type="nucleotide sequence ID" value="NZ_JAAHBU010000521.1"/>
</dbReference>
<dbReference type="InterPro" id="IPR011053">
    <property type="entry name" value="Single_hybrid_motif"/>
</dbReference>
<organism evidence="3 4">
    <name type="scientific">Pseudomonas brassicae</name>
    <dbReference type="NCBI Taxonomy" id="2708063"/>
    <lineage>
        <taxon>Bacteria</taxon>
        <taxon>Pseudomonadati</taxon>
        <taxon>Pseudomonadota</taxon>
        <taxon>Gammaproteobacteria</taxon>
        <taxon>Pseudomonadales</taxon>
        <taxon>Pseudomonadaceae</taxon>
        <taxon>Pseudomonas</taxon>
    </lineage>
</organism>
<dbReference type="PANTHER" id="PTHR18866:SF33">
    <property type="entry name" value="METHYLCROTONOYL-COA CARBOXYLASE SUBUNIT ALPHA, MITOCHONDRIAL-RELATED"/>
    <property type="match status" value="1"/>
</dbReference>
<accession>A0A6B3NTM1</accession>
<keyword evidence="1" id="KW-0092">Biotin</keyword>
<protein>
    <submittedName>
        <fullName evidence="3">Biotin/lipoyl-binding protein</fullName>
    </submittedName>
</protein>
<sequence>AEADASHSHQGGLSAPMNGSIVRVLVTPGQAVEAGAQLVVLEAMKMEHSIRAPQAGTVKAVYCQEGEMVSEGAALVELEASAQN</sequence>
<dbReference type="Gene3D" id="2.40.50.100">
    <property type="match status" value="1"/>
</dbReference>
<dbReference type="Pfam" id="PF00364">
    <property type="entry name" value="Biotin_lipoyl"/>
    <property type="match status" value="1"/>
</dbReference>
<dbReference type="Proteomes" id="UP000482634">
    <property type="component" value="Unassembled WGS sequence"/>
</dbReference>
<dbReference type="AlphaFoldDB" id="A0A6B3NTM1"/>
<evidence type="ECO:0000313" key="4">
    <source>
        <dbReference type="Proteomes" id="UP000482634"/>
    </source>
</evidence>
<dbReference type="EMBL" id="JAAHBU010000521">
    <property type="protein sequence ID" value="NER66605.1"/>
    <property type="molecule type" value="Genomic_DNA"/>
</dbReference>
<dbReference type="InterPro" id="IPR000089">
    <property type="entry name" value="Biotin_lipoyl"/>
</dbReference>
<dbReference type="PROSITE" id="PS50968">
    <property type="entry name" value="BIOTINYL_LIPOYL"/>
    <property type="match status" value="1"/>
</dbReference>
<evidence type="ECO:0000259" key="2">
    <source>
        <dbReference type="PROSITE" id="PS50968"/>
    </source>
</evidence>
<dbReference type="SUPFAM" id="SSF51230">
    <property type="entry name" value="Single hybrid motif"/>
    <property type="match status" value="1"/>
</dbReference>
<feature type="non-terminal residue" evidence="3">
    <location>
        <position position="1"/>
    </location>
</feature>
<gene>
    <name evidence="3" type="ORF">G3436_25540</name>
</gene>
<feature type="domain" description="Lipoyl-binding" evidence="2">
    <location>
        <begin position="2"/>
        <end position="79"/>
    </location>
</feature>
<name>A0A6B3NTM1_9PSED</name>
<dbReference type="FunFam" id="2.40.50.100:FF:000003">
    <property type="entry name" value="Acetyl-CoA carboxylase biotin carboxyl carrier protein"/>
    <property type="match status" value="1"/>
</dbReference>
<dbReference type="InterPro" id="IPR050856">
    <property type="entry name" value="Biotin_carboxylase_complex"/>
</dbReference>
<dbReference type="PANTHER" id="PTHR18866">
    <property type="entry name" value="CARBOXYLASE:PYRUVATE/ACETYL-COA/PROPIONYL-COA CARBOXYLASE"/>
    <property type="match status" value="1"/>
</dbReference>